<dbReference type="EMBL" id="FOYS01000001">
    <property type="protein sequence ID" value="SFR37321.1"/>
    <property type="molecule type" value="Genomic_DNA"/>
</dbReference>
<dbReference type="PANTHER" id="PTHR10790">
    <property type="entry name" value="TPR-DOMAIN CONTAINING PROTEIN"/>
    <property type="match status" value="1"/>
</dbReference>
<evidence type="ECO:0000256" key="1">
    <source>
        <dbReference type="SAM" id="Phobius"/>
    </source>
</evidence>
<gene>
    <name evidence="2" type="ORF">SAMN04488124_0888</name>
</gene>
<feature type="transmembrane region" description="Helical" evidence="1">
    <location>
        <begin position="553"/>
        <end position="571"/>
    </location>
</feature>
<dbReference type="NCBIfam" id="TIGR03662">
    <property type="entry name" value="Chlor_Arch_YYY"/>
    <property type="match status" value="1"/>
</dbReference>
<proteinExistence type="predicted"/>
<keyword evidence="1" id="KW-1133">Transmembrane helix</keyword>
<feature type="transmembrane region" description="Helical" evidence="1">
    <location>
        <begin position="299"/>
        <end position="320"/>
    </location>
</feature>
<keyword evidence="1" id="KW-0472">Membrane</keyword>
<evidence type="ECO:0000313" key="2">
    <source>
        <dbReference type="EMBL" id="SFR37321.1"/>
    </source>
</evidence>
<reference evidence="3" key="1">
    <citation type="submission" date="2016-10" db="EMBL/GenBank/DDBJ databases">
        <authorList>
            <person name="Varghese N."/>
            <person name="Submissions S."/>
        </authorList>
    </citation>
    <scope>NUCLEOTIDE SEQUENCE [LARGE SCALE GENOMIC DNA]</scope>
    <source>
        <strain evidence="3">CGMCC 1.8711</strain>
    </source>
</reference>
<name>A0A1I6G5A8_9EURY</name>
<dbReference type="Proteomes" id="UP000243250">
    <property type="component" value="Unassembled WGS sequence"/>
</dbReference>
<dbReference type="OrthoDB" id="313199at2157"/>
<accession>A0A1I6G5A8</accession>
<protein>
    <submittedName>
        <fullName evidence="2">Chlor_Arch_YYY domain-containing protein</fullName>
    </submittedName>
</protein>
<feature type="transmembrane region" description="Helical" evidence="1">
    <location>
        <begin position="35"/>
        <end position="53"/>
    </location>
</feature>
<feature type="transmembrane region" description="Helical" evidence="1">
    <location>
        <begin position="511"/>
        <end position="532"/>
    </location>
</feature>
<feature type="transmembrane region" description="Helical" evidence="1">
    <location>
        <begin position="472"/>
        <end position="505"/>
    </location>
</feature>
<dbReference type="Pfam" id="PF10060">
    <property type="entry name" value="DUF2298"/>
    <property type="match status" value="1"/>
</dbReference>
<feature type="transmembrane region" description="Helical" evidence="1">
    <location>
        <begin position="6"/>
        <end position="28"/>
    </location>
</feature>
<dbReference type="RefSeq" id="WP_089877090.1">
    <property type="nucleotide sequence ID" value="NZ_FOYS01000001.1"/>
</dbReference>
<feature type="transmembrane region" description="Helical" evidence="1">
    <location>
        <begin position="183"/>
        <end position="205"/>
    </location>
</feature>
<dbReference type="STRING" id="555875.SAMN04488124_0888"/>
<sequence length="798" mass="84943">MEYALVLRWLVLYAALFAAGLPLAARLLPDTRGRGVGLALPIATLLLTIPAYWVGQVAFGLPALVAGVVVLLAASLLAAADRDALRDGRLELAVSVPRRPVLDVAVVFTASFLFLVVVRAFDPAVFPVGGEKFLDYGLLKSLQRSATLPPEDMWFAGTTVKYYYGGHLVTTLFAWLTATSTQFSYNLALAGFYAMLVTAAFELAATVGEDHGLSRRVTGTFAAFFVGFASNLVTAGRFAVVLLPESVRRPTAEFVAARTDYTVAQILAGPESFSYWDASRVIPGTINEFPLFAWLNGDLHAHMTGTAFLLLAAAIGYAYFRTPEPAVRRRRALLATLPVVAGWQAVHNTWSFPSVLALGTLAVVFAPADPWTLVPGLSGVGERLADRSRLTEETARVAVALGLAVAGAAVAVVVAAPFLLGAAASGSERSVDLLGPEMRSSLGALLLVHGAFVAAFGVYLVSRLRVRRPLYLVGSLLALGYVGLDVGFAALVVSVPLVVLGWVALRGDRPVGYETVLVVAGAGLVTLVELVFVNEQAGPGRMNTVFKTYMQVWVLWATAMGVVVPGLIRGVPSGATVVSRVREAAAAGERSVVTDGSGDAAWRRPAAVVFAVLLVVSTSVYGVAAVGAHLEQGPPGGTTLDATQFVETYHPEYDEAIDWMDAREGAPVLLEAPGTKYYASGTDGRERVMYNWNANPTSSLTGLPTVAGWAHEVGYRGPDAYYARVGDVDVMYTTDDAEVRARLLREYDVRYIWVGPSERARYGDIEFDSDAISVAHQSGSVTIYEVEQEALANESTAA</sequence>
<keyword evidence="1" id="KW-0812">Transmembrane</keyword>
<dbReference type="InterPro" id="IPR018746">
    <property type="entry name" value="DUF2298"/>
</dbReference>
<feature type="transmembrane region" description="Helical" evidence="1">
    <location>
        <begin position="397"/>
        <end position="420"/>
    </location>
</feature>
<dbReference type="AlphaFoldDB" id="A0A1I6G5A8"/>
<keyword evidence="3" id="KW-1185">Reference proteome</keyword>
<feature type="transmembrane region" description="Helical" evidence="1">
    <location>
        <begin position="59"/>
        <end position="80"/>
    </location>
</feature>
<feature type="transmembrane region" description="Helical" evidence="1">
    <location>
        <begin position="606"/>
        <end position="626"/>
    </location>
</feature>
<feature type="transmembrane region" description="Helical" evidence="1">
    <location>
        <begin position="101"/>
        <end position="121"/>
    </location>
</feature>
<feature type="transmembrane region" description="Helical" evidence="1">
    <location>
        <begin position="440"/>
        <end position="460"/>
    </location>
</feature>
<dbReference type="PANTHER" id="PTHR10790:SF51">
    <property type="entry name" value="TETRATRICOPEPTIDE REPEAT PROTEIN"/>
    <property type="match status" value="1"/>
</dbReference>
<organism evidence="2 3">
    <name type="scientific">Halogeometricum limi</name>
    <dbReference type="NCBI Taxonomy" id="555875"/>
    <lineage>
        <taxon>Archaea</taxon>
        <taxon>Methanobacteriati</taxon>
        <taxon>Methanobacteriota</taxon>
        <taxon>Stenosarchaea group</taxon>
        <taxon>Halobacteria</taxon>
        <taxon>Halobacteriales</taxon>
        <taxon>Haloferacaceae</taxon>
        <taxon>Halogeometricum</taxon>
    </lineage>
</organism>
<evidence type="ECO:0000313" key="3">
    <source>
        <dbReference type="Proteomes" id="UP000243250"/>
    </source>
</evidence>